<evidence type="ECO:0000256" key="6">
    <source>
        <dbReference type="SAM" id="Phobius"/>
    </source>
</evidence>
<evidence type="ECO:0000259" key="7">
    <source>
        <dbReference type="Pfam" id="PF00746"/>
    </source>
</evidence>
<keyword evidence="2" id="KW-0964">Secreted</keyword>
<dbReference type="KEGG" id="lbk:LVISKB_0499"/>
<evidence type="ECO:0000256" key="5">
    <source>
        <dbReference type="SAM" id="MobiDB-lite"/>
    </source>
</evidence>
<dbReference type="HOGENOM" id="CLU_3081048_0_0_9"/>
<dbReference type="RefSeq" id="WP_015473329.1">
    <property type="nucleotide sequence ID" value="NC_020819.1"/>
</dbReference>
<organism evidence="8 9">
    <name type="scientific">Levilactobacillus brevis KB290</name>
    <dbReference type="NCBI Taxonomy" id="1001583"/>
    <lineage>
        <taxon>Bacteria</taxon>
        <taxon>Bacillati</taxon>
        <taxon>Bacillota</taxon>
        <taxon>Bacilli</taxon>
        <taxon>Lactobacillales</taxon>
        <taxon>Lactobacillaceae</taxon>
        <taxon>Levilactobacillus</taxon>
    </lineage>
</organism>
<keyword evidence="6" id="KW-0812">Transmembrane</keyword>
<evidence type="ECO:0000313" key="8">
    <source>
        <dbReference type="EMBL" id="BAN06134.1"/>
    </source>
</evidence>
<dbReference type="EMBL" id="AP012167">
    <property type="protein sequence ID" value="BAN06134.1"/>
    <property type="molecule type" value="Genomic_DNA"/>
</dbReference>
<dbReference type="InterPro" id="IPR019931">
    <property type="entry name" value="LPXTG_anchor"/>
</dbReference>
<gene>
    <name evidence="8" type="ORF">LVISKB_0499</name>
</gene>
<keyword evidence="6" id="KW-1133">Transmembrane helix</keyword>
<evidence type="ECO:0000313" key="9">
    <source>
        <dbReference type="Proteomes" id="UP000012042"/>
    </source>
</evidence>
<sequence length="52" mass="5633">MTTREQATTQKRATLPQTNDNRQASVTAEILGLIVAALLAGLSAMLKRRHEG</sequence>
<keyword evidence="3" id="KW-0732">Signal</keyword>
<dbReference type="Pfam" id="PF00746">
    <property type="entry name" value="Gram_pos_anchor"/>
    <property type="match status" value="1"/>
</dbReference>
<evidence type="ECO:0000256" key="4">
    <source>
        <dbReference type="ARBA" id="ARBA00023088"/>
    </source>
</evidence>
<keyword evidence="1" id="KW-0134">Cell wall</keyword>
<name>M5ABK8_LEVBR</name>
<dbReference type="AlphaFoldDB" id="M5ABK8"/>
<keyword evidence="6" id="KW-0472">Membrane</keyword>
<accession>M5ABK8</accession>
<feature type="domain" description="Gram-positive cocci surface proteins LPxTG" evidence="7">
    <location>
        <begin position="8"/>
        <end position="50"/>
    </location>
</feature>
<feature type="region of interest" description="Disordered" evidence="5">
    <location>
        <begin position="1"/>
        <end position="22"/>
    </location>
</feature>
<protein>
    <recommendedName>
        <fullName evidence="7">Gram-positive cocci surface proteins LPxTG domain-containing protein</fullName>
    </recommendedName>
</protein>
<feature type="transmembrane region" description="Helical" evidence="6">
    <location>
        <begin position="26"/>
        <end position="46"/>
    </location>
</feature>
<reference evidence="8 9" key="1">
    <citation type="journal article" date="2013" name="PLoS ONE">
        <title>Genomic Analysis by Deep Sequencing of the Probiotic Lactobacillus brevis KB290 Harboring Nine Plasmids Reveals Genomic Stability.</title>
        <authorList>
            <person name="Fukao M."/>
            <person name="Oshima K."/>
            <person name="Morita H."/>
            <person name="Toh H."/>
            <person name="Suda W."/>
            <person name="Kim S.W."/>
            <person name="Suzuki S."/>
            <person name="Yakabe T."/>
            <person name="Hattori M."/>
            <person name="Yajima N."/>
        </authorList>
    </citation>
    <scope>NUCLEOTIDE SEQUENCE [LARGE SCALE GENOMIC DNA]</scope>
    <source>
        <strain evidence="8 9">KB290</strain>
    </source>
</reference>
<evidence type="ECO:0000256" key="2">
    <source>
        <dbReference type="ARBA" id="ARBA00022525"/>
    </source>
</evidence>
<dbReference type="Proteomes" id="UP000012042">
    <property type="component" value="Chromosome"/>
</dbReference>
<evidence type="ECO:0000256" key="1">
    <source>
        <dbReference type="ARBA" id="ARBA00022512"/>
    </source>
</evidence>
<evidence type="ECO:0000256" key="3">
    <source>
        <dbReference type="ARBA" id="ARBA00022729"/>
    </source>
</evidence>
<proteinExistence type="predicted"/>
<keyword evidence="4" id="KW-0572">Peptidoglycan-anchor</keyword>
<dbReference type="PATRIC" id="fig|1001583.3.peg.493"/>